<evidence type="ECO:0000256" key="10">
    <source>
        <dbReference type="ARBA" id="ARBA00023136"/>
    </source>
</evidence>
<feature type="compositionally biased region" description="Basic and acidic residues" evidence="12">
    <location>
        <begin position="1"/>
        <end position="12"/>
    </location>
</feature>
<feature type="compositionally biased region" description="Low complexity" evidence="12">
    <location>
        <begin position="13"/>
        <end position="29"/>
    </location>
</feature>
<feature type="transmembrane region" description="Helical" evidence="13">
    <location>
        <begin position="261"/>
        <end position="285"/>
    </location>
</feature>
<dbReference type="Proteomes" id="UP001054902">
    <property type="component" value="Unassembled WGS sequence"/>
</dbReference>
<evidence type="ECO:0000256" key="8">
    <source>
        <dbReference type="ARBA" id="ARBA00022989"/>
    </source>
</evidence>
<dbReference type="InterPro" id="IPR028325">
    <property type="entry name" value="VG_K_chnl"/>
</dbReference>
<keyword evidence="8 13" id="KW-1133">Transmembrane helix</keyword>
<dbReference type="GO" id="GO:0001508">
    <property type="term" value="P:action potential"/>
    <property type="evidence" value="ECO:0007669"/>
    <property type="project" value="TreeGrafter"/>
</dbReference>
<feature type="transmembrane region" description="Helical" evidence="13">
    <location>
        <begin position="92"/>
        <end position="110"/>
    </location>
</feature>
<keyword evidence="9" id="KW-0406">Ion transport</keyword>
<accession>A0AAD3GZY6</accession>
<keyword evidence="3" id="KW-0633">Potassium transport</keyword>
<evidence type="ECO:0000256" key="5">
    <source>
        <dbReference type="ARBA" id="ARBA00022826"/>
    </source>
</evidence>
<evidence type="ECO:0000256" key="3">
    <source>
        <dbReference type="ARBA" id="ARBA00022538"/>
    </source>
</evidence>
<keyword evidence="5" id="KW-0631">Potassium channel</keyword>
<comment type="caution">
    <text evidence="15">The sequence shown here is derived from an EMBL/GenBank/DDBJ whole genome shotgun (WGS) entry which is preliminary data.</text>
</comment>
<evidence type="ECO:0000259" key="14">
    <source>
        <dbReference type="Pfam" id="PF00520"/>
    </source>
</evidence>
<keyword evidence="16" id="KW-1185">Reference proteome</keyword>
<evidence type="ECO:0000256" key="11">
    <source>
        <dbReference type="ARBA" id="ARBA00023303"/>
    </source>
</evidence>
<evidence type="ECO:0000256" key="6">
    <source>
        <dbReference type="ARBA" id="ARBA00022882"/>
    </source>
</evidence>
<dbReference type="InterPro" id="IPR027359">
    <property type="entry name" value="Volt_channel_dom_sf"/>
</dbReference>
<reference evidence="15 16" key="1">
    <citation type="journal article" date="2021" name="Sci. Rep.">
        <title>The genome of the diatom Chaetoceros tenuissimus carries an ancient integrated fragment of an extant virus.</title>
        <authorList>
            <person name="Hongo Y."/>
            <person name="Kimura K."/>
            <person name="Takaki Y."/>
            <person name="Yoshida Y."/>
            <person name="Baba S."/>
            <person name="Kobayashi G."/>
            <person name="Nagasaki K."/>
            <person name="Hano T."/>
            <person name="Tomaru Y."/>
        </authorList>
    </citation>
    <scope>NUCLEOTIDE SEQUENCE [LARGE SCALE GENOMIC DNA]</scope>
    <source>
        <strain evidence="15 16">NIES-3715</strain>
    </source>
</reference>
<dbReference type="GO" id="GO:0005249">
    <property type="term" value="F:voltage-gated potassium channel activity"/>
    <property type="evidence" value="ECO:0007669"/>
    <property type="project" value="InterPro"/>
</dbReference>
<evidence type="ECO:0000256" key="4">
    <source>
        <dbReference type="ARBA" id="ARBA00022692"/>
    </source>
</evidence>
<sequence length="360" mass="39776">MIKLSEKERKNSGDSCSDSLTDSSSTGSDPECGYFLHSDAPKKNKDEHPIFDHSSRTFLPIIEIALAILVILSSLLVGIGTLEWISPEVETALDYGEAFICFIFTVEYIVRWKMHNFSFRYLLKPMSIVDLLAIVPGFVKAAAFFGAEMPESILEGALINLRLLRILRLQRALTDHDTFHSFAQALGFHSSNVKSYQLQLARVLITVYTLFSVTAGLIYTAEHTVNESLPDYFVSLYFCIITLTTVGFGDISPATSIGRMIISGAILFGSVVIPIQAAALAEALLDRDGQKKNKDISLDETMRTNGALKAEDSPYSPAIMSSRMDLLESKVDETNIRLDKLLSLLEAPTKDSIPETSEMV</sequence>
<evidence type="ECO:0000256" key="1">
    <source>
        <dbReference type="ARBA" id="ARBA00004141"/>
    </source>
</evidence>
<gene>
    <name evidence="15" type="ORF">CTEN210_01670</name>
</gene>
<dbReference type="PRINTS" id="PR00169">
    <property type="entry name" value="KCHANNEL"/>
</dbReference>
<dbReference type="Gene3D" id="1.10.287.70">
    <property type="match status" value="1"/>
</dbReference>
<proteinExistence type="predicted"/>
<feature type="transmembrane region" description="Helical" evidence="13">
    <location>
        <begin position="58"/>
        <end position="80"/>
    </location>
</feature>
<dbReference type="PANTHER" id="PTHR11537">
    <property type="entry name" value="VOLTAGE-GATED POTASSIUM CHANNEL"/>
    <property type="match status" value="1"/>
</dbReference>
<evidence type="ECO:0000313" key="16">
    <source>
        <dbReference type="Proteomes" id="UP001054902"/>
    </source>
</evidence>
<comment type="subcellular location">
    <subcellularLocation>
        <location evidence="1">Membrane</location>
        <topology evidence="1">Multi-pass membrane protein</topology>
    </subcellularLocation>
</comment>
<keyword evidence="2" id="KW-0813">Transport</keyword>
<evidence type="ECO:0000256" key="9">
    <source>
        <dbReference type="ARBA" id="ARBA00023065"/>
    </source>
</evidence>
<evidence type="ECO:0000256" key="13">
    <source>
        <dbReference type="SAM" id="Phobius"/>
    </source>
</evidence>
<feature type="transmembrane region" description="Helical" evidence="13">
    <location>
        <begin position="232"/>
        <end position="249"/>
    </location>
</feature>
<name>A0AAD3GZY6_9STRA</name>
<protein>
    <recommendedName>
        <fullName evidence="14">Ion transport domain-containing protein</fullName>
    </recommendedName>
</protein>
<evidence type="ECO:0000256" key="12">
    <source>
        <dbReference type="SAM" id="MobiDB-lite"/>
    </source>
</evidence>
<keyword evidence="10 13" id="KW-0472">Membrane</keyword>
<dbReference type="Gene3D" id="1.20.120.350">
    <property type="entry name" value="Voltage-gated potassium channels. Chain C"/>
    <property type="match status" value="1"/>
</dbReference>
<keyword evidence="11" id="KW-0407">Ion channel</keyword>
<feature type="transmembrane region" description="Helical" evidence="13">
    <location>
        <begin position="122"/>
        <end position="145"/>
    </location>
</feature>
<feature type="transmembrane region" description="Helical" evidence="13">
    <location>
        <begin position="200"/>
        <end position="220"/>
    </location>
</feature>
<keyword evidence="4 13" id="KW-0812">Transmembrane</keyword>
<keyword evidence="7" id="KW-0630">Potassium</keyword>
<evidence type="ECO:0000313" key="15">
    <source>
        <dbReference type="EMBL" id="GFH45196.1"/>
    </source>
</evidence>
<dbReference type="AlphaFoldDB" id="A0AAD3GZY6"/>
<keyword evidence="6" id="KW-0851">Voltage-gated channel</keyword>
<dbReference type="Pfam" id="PF00520">
    <property type="entry name" value="Ion_trans"/>
    <property type="match status" value="1"/>
</dbReference>
<dbReference type="EMBL" id="BLLK01000020">
    <property type="protein sequence ID" value="GFH45196.1"/>
    <property type="molecule type" value="Genomic_DNA"/>
</dbReference>
<evidence type="ECO:0000256" key="2">
    <source>
        <dbReference type="ARBA" id="ARBA00022448"/>
    </source>
</evidence>
<dbReference type="InterPro" id="IPR005821">
    <property type="entry name" value="Ion_trans_dom"/>
</dbReference>
<dbReference type="GO" id="GO:0008076">
    <property type="term" value="C:voltage-gated potassium channel complex"/>
    <property type="evidence" value="ECO:0007669"/>
    <property type="project" value="InterPro"/>
</dbReference>
<dbReference type="PANTHER" id="PTHR11537:SF254">
    <property type="entry name" value="POTASSIUM VOLTAGE-GATED CHANNEL PROTEIN SHAB"/>
    <property type="match status" value="1"/>
</dbReference>
<organism evidence="15 16">
    <name type="scientific">Chaetoceros tenuissimus</name>
    <dbReference type="NCBI Taxonomy" id="426638"/>
    <lineage>
        <taxon>Eukaryota</taxon>
        <taxon>Sar</taxon>
        <taxon>Stramenopiles</taxon>
        <taxon>Ochrophyta</taxon>
        <taxon>Bacillariophyta</taxon>
        <taxon>Coscinodiscophyceae</taxon>
        <taxon>Chaetocerotophycidae</taxon>
        <taxon>Chaetocerotales</taxon>
        <taxon>Chaetocerotaceae</taxon>
        <taxon>Chaetoceros</taxon>
    </lineage>
</organism>
<feature type="domain" description="Ion transport" evidence="14">
    <location>
        <begin position="61"/>
        <end position="272"/>
    </location>
</feature>
<evidence type="ECO:0000256" key="7">
    <source>
        <dbReference type="ARBA" id="ARBA00022958"/>
    </source>
</evidence>
<dbReference type="SUPFAM" id="SSF81324">
    <property type="entry name" value="Voltage-gated potassium channels"/>
    <property type="match status" value="1"/>
</dbReference>
<feature type="region of interest" description="Disordered" evidence="12">
    <location>
        <begin position="1"/>
        <end position="32"/>
    </location>
</feature>